<reference evidence="2" key="1">
    <citation type="submission" date="2023-07" db="EMBL/GenBank/DDBJ databases">
        <title>draft genome sequence of fig (Ficus carica).</title>
        <authorList>
            <person name="Takahashi T."/>
            <person name="Nishimura K."/>
        </authorList>
    </citation>
    <scope>NUCLEOTIDE SEQUENCE</scope>
</reference>
<evidence type="ECO:0000313" key="2">
    <source>
        <dbReference type="EMBL" id="GMN51312.1"/>
    </source>
</evidence>
<dbReference type="Proteomes" id="UP001187192">
    <property type="component" value="Unassembled WGS sequence"/>
</dbReference>
<dbReference type="AlphaFoldDB" id="A0AA88DDP4"/>
<sequence length="90" mass="10436">MINDNDNDINNLNQKNKKKKEKYSEEALSMERIFESQAVPSWRNQLMVRVFVVSFMVDVKISHLFSTRKCTRSTGNKVVSECHVPRGLCS</sequence>
<feature type="region of interest" description="Disordered" evidence="1">
    <location>
        <begin position="1"/>
        <end position="21"/>
    </location>
</feature>
<feature type="compositionally biased region" description="Low complexity" evidence="1">
    <location>
        <begin position="1"/>
        <end position="14"/>
    </location>
</feature>
<evidence type="ECO:0000256" key="1">
    <source>
        <dbReference type="SAM" id="MobiDB-lite"/>
    </source>
</evidence>
<keyword evidence="3" id="KW-1185">Reference proteome</keyword>
<comment type="caution">
    <text evidence="2">The sequence shown here is derived from an EMBL/GenBank/DDBJ whole genome shotgun (WGS) entry which is preliminary data.</text>
</comment>
<protein>
    <submittedName>
        <fullName evidence="2">Uncharacterized protein</fullName>
    </submittedName>
</protein>
<organism evidence="2 3">
    <name type="scientific">Ficus carica</name>
    <name type="common">Common fig</name>
    <dbReference type="NCBI Taxonomy" id="3494"/>
    <lineage>
        <taxon>Eukaryota</taxon>
        <taxon>Viridiplantae</taxon>
        <taxon>Streptophyta</taxon>
        <taxon>Embryophyta</taxon>
        <taxon>Tracheophyta</taxon>
        <taxon>Spermatophyta</taxon>
        <taxon>Magnoliopsida</taxon>
        <taxon>eudicotyledons</taxon>
        <taxon>Gunneridae</taxon>
        <taxon>Pentapetalae</taxon>
        <taxon>rosids</taxon>
        <taxon>fabids</taxon>
        <taxon>Rosales</taxon>
        <taxon>Moraceae</taxon>
        <taxon>Ficeae</taxon>
        <taxon>Ficus</taxon>
    </lineage>
</organism>
<gene>
    <name evidence="2" type="ORF">TIFTF001_020465</name>
</gene>
<proteinExistence type="predicted"/>
<name>A0AA88DDP4_FICCA</name>
<accession>A0AA88DDP4</accession>
<dbReference type="EMBL" id="BTGU01000037">
    <property type="protein sequence ID" value="GMN51312.1"/>
    <property type="molecule type" value="Genomic_DNA"/>
</dbReference>
<evidence type="ECO:0000313" key="3">
    <source>
        <dbReference type="Proteomes" id="UP001187192"/>
    </source>
</evidence>